<name>A0A6P1DUF5_9GAMM</name>
<dbReference type="GO" id="GO:0000166">
    <property type="term" value="F:nucleotide binding"/>
    <property type="evidence" value="ECO:0007669"/>
    <property type="project" value="InterPro"/>
</dbReference>
<dbReference type="AlphaFoldDB" id="A0A6P1DUF5"/>
<reference evidence="1 2" key="2">
    <citation type="submission" date="2020-02" db="EMBL/GenBank/DDBJ databases">
        <title>Genome sequences of Thiorhodococcus mannitoliphagus and Thiorhodococcus minor, purple sulfur photosynthetic bacteria in the gammaproteobacterial family, Chromatiaceae.</title>
        <authorList>
            <person name="Aviles F.A."/>
            <person name="Meyer T.E."/>
            <person name="Kyndt J.A."/>
        </authorList>
    </citation>
    <scope>NUCLEOTIDE SEQUENCE [LARGE SCALE GENOMIC DNA]</scope>
    <source>
        <strain evidence="1 2">DSM 18266</strain>
    </source>
</reference>
<protein>
    <submittedName>
        <fullName evidence="1">5'-nucleotidase</fullName>
    </submittedName>
</protein>
<evidence type="ECO:0000313" key="1">
    <source>
        <dbReference type="EMBL" id="NEX20601.1"/>
    </source>
</evidence>
<keyword evidence="2" id="KW-1185">Reference proteome</keyword>
<proteinExistence type="predicted"/>
<gene>
    <name evidence="1" type="ORF">G3480_09820</name>
</gene>
<dbReference type="PANTHER" id="PTHR31367">
    <property type="entry name" value="CYTOSOLIC 5'-NUCLEOTIDASE 1 FAMILY MEMBER"/>
    <property type="match status" value="1"/>
</dbReference>
<organism evidence="1 2">
    <name type="scientific">Thiorhodococcus mannitoliphagus</name>
    <dbReference type="NCBI Taxonomy" id="329406"/>
    <lineage>
        <taxon>Bacteria</taxon>
        <taxon>Pseudomonadati</taxon>
        <taxon>Pseudomonadota</taxon>
        <taxon>Gammaproteobacteria</taxon>
        <taxon>Chromatiales</taxon>
        <taxon>Chromatiaceae</taxon>
        <taxon>Thiorhodococcus</taxon>
    </lineage>
</organism>
<reference evidence="2" key="1">
    <citation type="journal article" date="2020" name="Microbiol. Resour. Announc.">
        <title>Draft Genome Sequences of Thiorhodococcus mannitoliphagus and Thiorhodococcus minor, Purple Sulfur Photosynthetic Bacteria in the Gammaproteobacterial Family Chromatiaceae.</title>
        <authorList>
            <person name="Aviles F.A."/>
            <person name="Meyer T.E."/>
            <person name="Kyndt J.A."/>
        </authorList>
    </citation>
    <scope>NUCLEOTIDE SEQUENCE [LARGE SCALE GENOMIC DNA]</scope>
    <source>
        <strain evidence="2">DSM 18266</strain>
    </source>
</reference>
<dbReference type="EMBL" id="JAAIJR010000032">
    <property type="protein sequence ID" value="NEX20601.1"/>
    <property type="molecule type" value="Genomic_DNA"/>
</dbReference>
<comment type="caution">
    <text evidence="1">The sequence shown here is derived from an EMBL/GenBank/DDBJ whole genome shotgun (WGS) entry which is preliminary data.</text>
</comment>
<dbReference type="RefSeq" id="WP_164653710.1">
    <property type="nucleotide sequence ID" value="NZ_JAAIJR010000032.1"/>
</dbReference>
<dbReference type="GO" id="GO:0008253">
    <property type="term" value="F:5'-nucleotidase activity"/>
    <property type="evidence" value="ECO:0007669"/>
    <property type="project" value="InterPro"/>
</dbReference>
<accession>A0A6P1DUF5</accession>
<sequence length="306" mass="33067">MSVEINGASQAVRLIVAISSRALFDLTESHRIFETEGVQAYYEYQVAHEAEILEPGVAFPLVRKLMSLNDSLGDRGRVEVILLSRNSSDTGLRVLTSAHHHGLDISRAAFTGGTSPYRYVSAFGAHLFLSADPDDVRLALAAGCAAATVLPSSAAAAEHDDDQLRIAFDGDAVLFSDEAERLYREQGLAVFNERESAAAHEPLPDGPFKGLLAAIHQLQTLFPVDASPLRTALVTARGAPSHERVIRTLRAWGIRIDEALFLGGLSKARFLAAFDADIFFDDQTHHCEAARLHVATGHVPHGVANL</sequence>
<dbReference type="Pfam" id="PF06189">
    <property type="entry name" value="5-nucleotidase"/>
    <property type="match status" value="1"/>
</dbReference>
<dbReference type="GO" id="GO:0000287">
    <property type="term" value="F:magnesium ion binding"/>
    <property type="evidence" value="ECO:0007669"/>
    <property type="project" value="InterPro"/>
</dbReference>
<dbReference type="PANTHER" id="PTHR31367:SF5">
    <property type="entry name" value="CYTOSOLIC 5'-NUCLEOTIDASE 1A"/>
    <property type="match status" value="1"/>
</dbReference>
<dbReference type="GO" id="GO:0009117">
    <property type="term" value="P:nucleotide metabolic process"/>
    <property type="evidence" value="ECO:0007669"/>
    <property type="project" value="InterPro"/>
</dbReference>
<dbReference type="InterPro" id="IPR010394">
    <property type="entry name" value="5-nucleotidase"/>
</dbReference>
<dbReference type="GO" id="GO:0005737">
    <property type="term" value="C:cytoplasm"/>
    <property type="evidence" value="ECO:0007669"/>
    <property type="project" value="InterPro"/>
</dbReference>
<dbReference type="Proteomes" id="UP000471640">
    <property type="component" value="Unassembled WGS sequence"/>
</dbReference>
<evidence type="ECO:0000313" key="2">
    <source>
        <dbReference type="Proteomes" id="UP000471640"/>
    </source>
</evidence>